<sequence length="139" mass="15422">MRFSKLILLGAPLLANALPTPDEQASSSSDAAAADYGKYSPYGTYHSYNGKRDEAKDYGSYSPYDTYGSYKRDEDAAVKDYGSYSPYDTYGSYKRDEAADYVLMEHTTATMARETKPRTTVATARMTPTALTREMKTPP</sequence>
<accession>A0A1L9R8H1</accession>
<feature type="region of interest" description="Disordered" evidence="1">
    <location>
        <begin position="18"/>
        <end position="41"/>
    </location>
</feature>
<dbReference type="Proteomes" id="UP000184383">
    <property type="component" value="Unassembled WGS sequence"/>
</dbReference>
<evidence type="ECO:0000313" key="3">
    <source>
        <dbReference type="EMBL" id="OJJ31222.1"/>
    </source>
</evidence>
<feature type="chain" id="PRO_5009887439" evidence="2">
    <location>
        <begin position="18"/>
        <end position="139"/>
    </location>
</feature>
<evidence type="ECO:0000313" key="4">
    <source>
        <dbReference type="Proteomes" id="UP000184383"/>
    </source>
</evidence>
<dbReference type="AlphaFoldDB" id="A0A1L9R8H1"/>
<evidence type="ECO:0000256" key="2">
    <source>
        <dbReference type="SAM" id="SignalP"/>
    </source>
</evidence>
<dbReference type="STRING" id="1073089.A0A1L9R8H1"/>
<keyword evidence="2" id="KW-0732">Signal</keyword>
<dbReference type="VEuPathDB" id="FungiDB:ASPWEDRAFT_45184"/>
<dbReference type="RefSeq" id="XP_040684899.1">
    <property type="nucleotide sequence ID" value="XM_040836463.1"/>
</dbReference>
<gene>
    <name evidence="3" type="ORF">ASPWEDRAFT_45184</name>
</gene>
<evidence type="ECO:0000256" key="1">
    <source>
        <dbReference type="SAM" id="MobiDB-lite"/>
    </source>
</evidence>
<dbReference type="EMBL" id="KV878216">
    <property type="protein sequence ID" value="OJJ31222.1"/>
    <property type="molecule type" value="Genomic_DNA"/>
</dbReference>
<organism evidence="3 4">
    <name type="scientific">Aspergillus wentii DTO 134E9</name>
    <dbReference type="NCBI Taxonomy" id="1073089"/>
    <lineage>
        <taxon>Eukaryota</taxon>
        <taxon>Fungi</taxon>
        <taxon>Dikarya</taxon>
        <taxon>Ascomycota</taxon>
        <taxon>Pezizomycotina</taxon>
        <taxon>Eurotiomycetes</taxon>
        <taxon>Eurotiomycetidae</taxon>
        <taxon>Eurotiales</taxon>
        <taxon>Aspergillaceae</taxon>
        <taxon>Aspergillus</taxon>
        <taxon>Aspergillus subgen. Cremei</taxon>
    </lineage>
</organism>
<keyword evidence="4" id="KW-1185">Reference proteome</keyword>
<protein>
    <submittedName>
        <fullName evidence="3">Uncharacterized protein</fullName>
    </submittedName>
</protein>
<reference evidence="4" key="1">
    <citation type="journal article" date="2017" name="Genome Biol.">
        <title>Comparative genomics reveals high biological diversity and specific adaptations in the industrially and medically important fungal genus Aspergillus.</title>
        <authorList>
            <person name="de Vries R.P."/>
            <person name="Riley R."/>
            <person name="Wiebenga A."/>
            <person name="Aguilar-Osorio G."/>
            <person name="Amillis S."/>
            <person name="Uchima C.A."/>
            <person name="Anderluh G."/>
            <person name="Asadollahi M."/>
            <person name="Askin M."/>
            <person name="Barry K."/>
            <person name="Battaglia E."/>
            <person name="Bayram O."/>
            <person name="Benocci T."/>
            <person name="Braus-Stromeyer S.A."/>
            <person name="Caldana C."/>
            <person name="Canovas D."/>
            <person name="Cerqueira G.C."/>
            <person name="Chen F."/>
            <person name="Chen W."/>
            <person name="Choi C."/>
            <person name="Clum A."/>
            <person name="Dos Santos R.A."/>
            <person name="Damasio A.R."/>
            <person name="Diallinas G."/>
            <person name="Emri T."/>
            <person name="Fekete E."/>
            <person name="Flipphi M."/>
            <person name="Freyberg S."/>
            <person name="Gallo A."/>
            <person name="Gournas C."/>
            <person name="Habgood R."/>
            <person name="Hainaut M."/>
            <person name="Harispe M.L."/>
            <person name="Henrissat B."/>
            <person name="Hilden K.S."/>
            <person name="Hope R."/>
            <person name="Hossain A."/>
            <person name="Karabika E."/>
            <person name="Karaffa L."/>
            <person name="Karanyi Z."/>
            <person name="Krasevec N."/>
            <person name="Kuo A."/>
            <person name="Kusch H."/>
            <person name="LaButti K."/>
            <person name="Lagendijk E.L."/>
            <person name="Lapidus A."/>
            <person name="Levasseur A."/>
            <person name="Lindquist E."/>
            <person name="Lipzen A."/>
            <person name="Logrieco A.F."/>
            <person name="MacCabe A."/>
            <person name="Maekelae M.R."/>
            <person name="Malavazi I."/>
            <person name="Melin P."/>
            <person name="Meyer V."/>
            <person name="Mielnichuk N."/>
            <person name="Miskei M."/>
            <person name="Molnar A.P."/>
            <person name="Mule G."/>
            <person name="Ngan C.Y."/>
            <person name="Orejas M."/>
            <person name="Orosz E."/>
            <person name="Ouedraogo J.P."/>
            <person name="Overkamp K.M."/>
            <person name="Park H.-S."/>
            <person name="Perrone G."/>
            <person name="Piumi F."/>
            <person name="Punt P.J."/>
            <person name="Ram A.F."/>
            <person name="Ramon A."/>
            <person name="Rauscher S."/>
            <person name="Record E."/>
            <person name="Riano-Pachon D.M."/>
            <person name="Robert V."/>
            <person name="Roehrig J."/>
            <person name="Ruller R."/>
            <person name="Salamov A."/>
            <person name="Salih N.S."/>
            <person name="Samson R.A."/>
            <person name="Sandor E."/>
            <person name="Sanguinetti M."/>
            <person name="Schuetze T."/>
            <person name="Sepcic K."/>
            <person name="Shelest E."/>
            <person name="Sherlock G."/>
            <person name="Sophianopoulou V."/>
            <person name="Squina F.M."/>
            <person name="Sun H."/>
            <person name="Susca A."/>
            <person name="Todd R.B."/>
            <person name="Tsang A."/>
            <person name="Unkles S.E."/>
            <person name="van de Wiele N."/>
            <person name="van Rossen-Uffink D."/>
            <person name="Oliveira J.V."/>
            <person name="Vesth T.C."/>
            <person name="Visser J."/>
            <person name="Yu J.-H."/>
            <person name="Zhou M."/>
            <person name="Andersen M.R."/>
            <person name="Archer D.B."/>
            <person name="Baker S.E."/>
            <person name="Benoit I."/>
            <person name="Brakhage A.A."/>
            <person name="Braus G.H."/>
            <person name="Fischer R."/>
            <person name="Frisvad J.C."/>
            <person name="Goldman G.H."/>
            <person name="Houbraken J."/>
            <person name="Oakley B."/>
            <person name="Pocsi I."/>
            <person name="Scazzocchio C."/>
            <person name="Seiboth B."/>
            <person name="vanKuyk P.A."/>
            <person name="Wortman J."/>
            <person name="Dyer P.S."/>
            <person name="Grigoriev I.V."/>
        </authorList>
    </citation>
    <scope>NUCLEOTIDE SEQUENCE [LARGE SCALE GENOMIC DNA]</scope>
    <source>
        <strain evidence="4">DTO 134E9</strain>
    </source>
</reference>
<dbReference type="GeneID" id="63752311"/>
<proteinExistence type="predicted"/>
<feature type="region of interest" description="Disordered" evidence="1">
    <location>
        <begin position="110"/>
        <end position="139"/>
    </location>
</feature>
<feature type="signal peptide" evidence="2">
    <location>
        <begin position="1"/>
        <end position="17"/>
    </location>
</feature>
<feature type="compositionally biased region" description="Low complexity" evidence="1">
    <location>
        <begin position="18"/>
        <end position="35"/>
    </location>
</feature>
<name>A0A1L9R8H1_ASPWE</name>